<feature type="region of interest" description="Disordered" evidence="9">
    <location>
        <begin position="28"/>
        <end position="71"/>
    </location>
</feature>
<evidence type="ECO:0000256" key="9">
    <source>
        <dbReference type="SAM" id="MobiDB-lite"/>
    </source>
</evidence>
<protein>
    <recommendedName>
        <fullName evidence="8">CASP-like protein</fullName>
    </recommendedName>
</protein>
<dbReference type="EMBL" id="CM000760">
    <property type="protein sequence ID" value="OQU92750.1"/>
    <property type="molecule type" value="Genomic_DNA"/>
</dbReference>
<comment type="similarity">
    <text evidence="2 8">Belongs to the Casparian strip membrane proteins (CASP) family.</text>
</comment>
<evidence type="ECO:0000313" key="12">
    <source>
        <dbReference type="Proteomes" id="UP000000768"/>
    </source>
</evidence>
<dbReference type="PANTHER" id="PTHR33573:SF54">
    <property type="entry name" value="CASP-LIKE PROTEIN 4B2"/>
    <property type="match status" value="1"/>
</dbReference>
<evidence type="ECO:0000256" key="7">
    <source>
        <dbReference type="ARBA" id="ARBA00023136"/>
    </source>
</evidence>
<keyword evidence="7 8" id="KW-0472">Membrane</keyword>
<name>A0A1Z5S9Y1_SORBI</name>
<evidence type="ECO:0000256" key="6">
    <source>
        <dbReference type="ARBA" id="ARBA00022989"/>
    </source>
</evidence>
<evidence type="ECO:0000256" key="5">
    <source>
        <dbReference type="ARBA" id="ARBA00022692"/>
    </source>
</evidence>
<evidence type="ECO:0000256" key="4">
    <source>
        <dbReference type="ARBA" id="ARBA00022475"/>
    </source>
</evidence>
<feature type="transmembrane region" description="Helical" evidence="8">
    <location>
        <begin position="118"/>
        <end position="139"/>
    </location>
</feature>
<feature type="domain" description="Casparian strip membrane protein" evidence="10">
    <location>
        <begin position="81"/>
        <end position="170"/>
    </location>
</feature>
<organism evidence="11 12">
    <name type="scientific">Sorghum bicolor</name>
    <name type="common">Sorghum</name>
    <name type="synonym">Sorghum vulgare</name>
    <dbReference type="NCBI Taxonomy" id="4558"/>
    <lineage>
        <taxon>Eukaryota</taxon>
        <taxon>Viridiplantae</taxon>
        <taxon>Streptophyta</taxon>
        <taxon>Embryophyta</taxon>
        <taxon>Tracheophyta</taxon>
        <taxon>Spermatophyta</taxon>
        <taxon>Magnoliopsida</taxon>
        <taxon>Liliopsida</taxon>
        <taxon>Poales</taxon>
        <taxon>Poaceae</taxon>
        <taxon>PACMAD clade</taxon>
        <taxon>Panicoideae</taxon>
        <taxon>Andropogonodae</taxon>
        <taxon>Andropogoneae</taxon>
        <taxon>Sorghinae</taxon>
        <taxon>Sorghum</taxon>
    </lineage>
</organism>
<dbReference type="Pfam" id="PF04535">
    <property type="entry name" value="CASP_dom"/>
    <property type="match status" value="1"/>
</dbReference>
<dbReference type="PANTHER" id="PTHR33573">
    <property type="entry name" value="CASP-LIKE PROTEIN 4A4"/>
    <property type="match status" value="1"/>
</dbReference>
<gene>
    <name evidence="11" type="ORF">SORBI_3001G402701</name>
</gene>
<evidence type="ECO:0000256" key="1">
    <source>
        <dbReference type="ARBA" id="ARBA00004651"/>
    </source>
</evidence>
<feature type="transmembrane region" description="Helical" evidence="8">
    <location>
        <begin position="159"/>
        <end position="180"/>
    </location>
</feature>
<keyword evidence="12" id="KW-1185">Reference proteome</keyword>
<keyword evidence="5 8" id="KW-0812">Transmembrane</keyword>
<proteinExistence type="inferred from homology"/>
<dbReference type="Gramene" id="OQU92750">
    <property type="protein sequence ID" value="OQU92750"/>
    <property type="gene ID" value="SORBI_3001G402701"/>
</dbReference>
<dbReference type="GO" id="GO:0005886">
    <property type="term" value="C:plasma membrane"/>
    <property type="evidence" value="ECO:0007669"/>
    <property type="project" value="UniProtKB-SubCell"/>
</dbReference>
<dbReference type="AlphaFoldDB" id="A0A1Z5S9Y1"/>
<keyword evidence="4 8" id="KW-1003">Cell membrane</keyword>
<feature type="compositionally biased region" description="Low complexity" evidence="9">
    <location>
        <begin position="46"/>
        <end position="71"/>
    </location>
</feature>
<keyword evidence="6 8" id="KW-1133">Transmembrane helix</keyword>
<dbReference type="ExpressionAtlas" id="A0A1Z5S9Y1">
    <property type="expression patterns" value="baseline and differential"/>
</dbReference>
<dbReference type="Proteomes" id="UP000000768">
    <property type="component" value="Chromosome 1"/>
</dbReference>
<evidence type="ECO:0000313" key="11">
    <source>
        <dbReference type="EMBL" id="OQU92750.1"/>
    </source>
</evidence>
<evidence type="ECO:0000256" key="2">
    <source>
        <dbReference type="ARBA" id="ARBA00007651"/>
    </source>
</evidence>
<evidence type="ECO:0000256" key="3">
    <source>
        <dbReference type="ARBA" id="ARBA00011489"/>
    </source>
</evidence>
<reference evidence="11 12" key="1">
    <citation type="journal article" date="2009" name="Nature">
        <title>The Sorghum bicolor genome and the diversification of grasses.</title>
        <authorList>
            <person name="Paterson A.H."/>
            <person name="Bowers J.E."/>
            <person name="Bruggmann R."/>
            <person name="Dubchak I."/>
            <person name="Grimwood J."/>
            <person name="Gundlach H."/>
            <person name="Haberer G."/>
            <person name="Hellsten U."/>
            <person name="Mitros T."/>
            <person name="Poliakov A."/>
            <person name="Schmutz J."/>
            <person name="Spannagl M."/>
            <person name="Tang H."/>
            <person name="Wang X."/>
            <person name="Wicker T."/>
            <person name="Bharti A.K."/>
            <person name="Chapman J."/>
            <person name="Feltus F.A."/>
            <person name="Gowik U."/>
            <person name="Grigoriev I.V."/>
            <person name="Lyons E."/>
            <person name="Maher C.A."/>
            <person name="Martis M."/>
            <person name="Narechania A."/>
            <person name="Otillar R.P."/>
            <person name="Penning B.W."/>
            <person name="Salamov A.A."/>
            <person name="Wang Y."/>
            <person name="Zhang L."/>
            <person name="Carpita N.C."/>
            <person name="Freeling M."/>
            <person name="Gingle A.R."/>
            <person name="Hash C.T."/>
            <person name="Keller B."/>
            <person name="Klein P."/>
            <person name="Kresovich S."/>
            <person name="McCann M.C."/>
            <person name="Ming R."/>
            <person name="Peterson D.G."/>
            <person name="Mehboob-ur-Rahman"/>
            <person name="Ware D."/>
            <person name="Westhoff P."/>
            <person name="Mayer K.F."/>
            <person name="Messing J."/>
            <person name="Rokhsar D.S."/>
        </authorList>
    </citation>
    <scope>NUCLEOTIDE SEQUENCE [LARGE SCALE GENOMIC DNA]</scope>
    <source>
        <strain evidence="12">cv. BTx623</strain>
    </source>
</reference>
<sequence length="188" mass="19458">MAARAPAPAAATAAVAWWTRWWRGGGGRTCSTRAPSRCMPRPPSSPSSRSCSSRPTSTATGCSSTATRSTGAPADDGCSGYLLAIASLALLYSLAQAARHAHRMRGGVDPVSSASARLLDFVGDQVVAYLLMSALSAAVPITNRMRSAVVNNFTDATAAAISMAFFSFVALALSAVVSGYKLSKQTYM</sequence>
<comment type="caution">
    <text evidence="8">Lacks conserved residue(s) required for the propagation of feature annotation.</text>
</comment>
<dbReference type="InterPro" id="IPR006702">
    <property type="entry name" value="CASP_dom"/>
</dbReference>
<evidence type="ECO:0000256" key="8">
    <source>
        <dbReference type="RuleBase" id="RU361233"/>
    </source>
</evidence>
<comment type="subcellular location">
    <subcellularLocation>
        <location evidence="1 8">Cell membrane</location>
        <topology evidence="1 8">Multi-pass membrane protein</topology>
    </subcellularLocation>
</comment>
<evidence type="ECO:0000259" key="10">
    <source>
        <dbReference type="Pfam" id="PF04535"/>
    </source>
</evidence>
<accession>A0A1Z5S9Y1</accession>
<comment type="subunit">
    <text evidence="3 8">Homodimer and heterodimers.</text>
</comment>
<reference evidence="12" key="2">
    <citation type="journal article" date="2018" name="Plant J.">
        <title>The Sorghum bicolor reference genome: improved assembly, gene annotations, a transcriptome atlas, and signatures of genome organization.</title>
        <authorList>
            <person name="McCormick R.F."/>
            <person name="Truong S.K."/>
            <person name="Sreedasyam A."/>
            <person name="Jenkins J."/>
            <person name="Shu S."/>
            <person name="Sims D."/>
            <person name="Kennedy M."/>
            <person name="Amirebrahimi M."/>
            <person name="Weers B.D."/>
            <person name="McKinley B."/>
            <person name="Mattison A."/>
            <person name="Morishige D.T."/>
            <person name="Grimwood J."/>
            <person name="Schmutz J."/>
            <person name="Mullet J.E."/>
        </authorList>
    </citation>
    <scope>NUCLEOTIDE SEQUENCE [LARGE SCALE GENOMIC DNA]</scope>
    <source>
        <strain evidence="12">cv. BTx623</strain>
    </source>
</reference>